<dbReference type="InParanoid" id="A0A162U9F1"/>
<keyword evidence="3" id="KW-1185">Reference proteome</keyword>
<feature type="compositionally biased region" description="Polar residues" evidence="1">
    <location>
        <begin position="437"/>
        <end position="446"/>
    </location>
</feature>
<feature type="compositionally biased region" description="Acidic residues" evidence="1">
    <location>
        <begin position="92"/>
        <end position="101"/>
    </location>
</feature>
<evidence type="ECO:0000256" key="1">
    <source>
        <dbReference type="SAM" id="MobiDB-lite"/>
    </source>
</evidence>
<dbReference type="OrthoDB" id="2404785at2759"/>
<name>A0A162U9F1_PHYB8</name>
<dbReference type="Proteomes" id="UP000077315">
    <property type="component" value="Unassembled WGS sequence"/>
</dbReference>
<feature type="region of interest" description="Disordered" evidence="1">
    <location>
        <begin position="92"/>
        <end position="168"/>
    </location>
</feature>
<evidence type="ECO:0000313" key="3">
    <source>
        <dbReference type="Proteomes" id="UP000077315"/>
    </source>
</evidence>
<evidence type="ECO:0000313" key="2">
    <source>
        <dbReference type="EMBL" id="OAD73423.1"/>
    </source>
</evidence>
<dbReference type="EMBL" id="KV440981">
    <property type="protein sequence ID" value="OAD73423.1"/>
    <property type="molecule type" value="Genomic_DNA"/>
</dbReference>
<sequence length="453" mass="51632">MPPSRTKPGPAFELRFCDNNIVQVYDLTRRQKPAEKHLLPNEYPIDDVLKGRLRYSKLGNQRLSRLSGGSSKFQAFQLALSRQHSKETLADIETESNEDNDEQLKDRSNLPTNKSGGNIGIDGGGNKRRRRRERTRTTGSKSESESESEFKSKSKSNTKDSIYPSTSNSTKIPVVVKRQIEMDEKELAEIRKGQEAVRKAMERKAKIQNARKNAKRVIEKEGLVDTNDNEVCHTNTRPALNGVNDLPNNNNHFTCSKVPEQQTVLEHSSGKDASDKMLYEKVSEQESFDRAIQKSSFSDINTPIPAKISRIHSTNDSFESNGRTSGETVDTIITSQRVPTKYFSLASPTPSLQLSHSRRSSNETHLPPLIETDSIHSNTHIKQAHQPELEPKRERERERELEHLEQPQHPEPTKFPHNHKQKYQYHEQQQEYHQNQRELFSTSTSAGYVGNAE</sequence>
<gene>
    <name evidence="2" type="ORF">PHYBLDRAFT_168778</name>
</gene>
<dbReference type="VEuPathDB" id="FungiDB:PHYBLDRAFT_168778"/>
<proteinExistence type="predicted"/>
<dbReference type="RefSeq" id="XP_018291463.1">
    <property type="nucleotide sequence ID" value="XM_018435937.1"/>
</dbReference>
<feature type="compositionally biased region" description="Basic and acidic residues" evidence="1">
    <location>
        <begin position="142"/>
        <end position="152"/>
    </location>
</feature>
<protein>
    <submittedName>
        <fullName evidence="2">Uncharacterized protein</fullName>
    </submittedName>
</protein>
<reference evidence="3" key="1">
    <citation type="submission" date="2015-06" db="EMBL/GenBank/DDBJ databases">
        <title>Expansion of signal transduction pathways in fungi by whole-genome duplication.</title>
        <authorList>
            <consortium name="DOE Joint Genome Institute"/>
            <person name="Corrochano L.M."/>
            <person name="Kuo A."/>
            <person name="Marcet-Houben M."/>
            <person name="Polaino S."/>
            <person name="Salamov A."/>
            <person name="Villalobos J.M."/>
            <person name="Alvarez M.I."/>
            <person name="Avalos J."/>
            <person name="Benito E.P."/>
            <person name="Benoit I."/>
            <person name="Burger G."/>
            <person name="Camino L.P."/>
            <person name="Canovas D."/>
            <person name="Cerda-Olmedo E."/>
            <person name="Cheng J.-F."/>
            <person name="Dominguez A."/>
            <person name="Elias M."/>
            <person name="Eslava A.P."/>
            <person name="Glaser F."/>
            <person name="Grimwood J."/>
            <person name="Gutierrez G."/>
            <person name="Heitman J."/>
            <person name="Henrissat B."/>
            <person name="Iturriaga E.A."/>
            <person name="Lang B.F."/>
            <person name="Lavin J.L."/>
            <person name="Lee S."/>
            <person name="Li W."/>
            <person name="Lindquist E."/>
            <person name="Lopez-Garcia S."/>
            <person name="Luque E.M."/>
            <person name="Marcos A.T."/>
            <person name="Martin J."/>
            <person name="McCluskey K."/>
            <person name="Medina H.R."/>
            <person name="Miralles-Duran A."/>
            <person name="Miyazaki A."/>
            <person name="Munoz-Torres E."/>
            <person name="Oguiza J.A."/>
            <person name="Ohm R."/>
            <person name="Olmedo M."/>
            <person name="Orejas M."/>
            <person name="Ortiz-Castellanos L."/>
            <person name="Pisabarro A.G."/>
            <person name="Rodriguez-Romero J."/>
            <person name="Ruiz-Herrera J."/>
            <person name="Ruiz-Vazquez R."/>
            <person name="Sanz C."/>
            <person name="Schackwitz W."/>
            <person name="Schmutz J."/>
            <person name="Shahriari M."/>
            <person name="Shelest E."/>
            <person name="Silva-Franco F."/>
            <person name="Soanes D."/>
            <person name="Syed K."/>
            <person name="Tagua V.G."/>
            <person name="Talbot N.J."/>
            <person name="Thon M."/>
            <person name="De vries R.P."/>
            <person name="Wiebenga A."/>
            <person name="Yadav J.S."/>
            <person name="Braun E.L."/>
            <person name="Baker S."/>
            <person name="Garre V."/>
            <person name="Horwitz B."/>
            <person name="Torres-Martinez S."/>
            <person name="Idnurm A."/>
            <person name="Herrera-Estrella A."/>
            <person name="Gabaldon T."/>
            <person name="Grigoriev I.V."/>
        </authorList>
    </citation>
    <scope>NUCLEOTIDE SEQUENCE [LARGE SCALE GENOMIC DNA]</scope>
    <source>
        <strain evidence="3">NRRL 1555(-)</strain>
    </source>
</reference>
<feature type="compositionally biased region" description="Basic and acidic residues" evidence="1">
    <location>
        <begin position="424"/>
        <end position="436"/>
    </location>
</feature>
<feature type="compositionally biased region" description="Basic and acidic residues" evidence="1">
    <location>
        <begin position="385"/>
        <end position="414"/>
    </location>
</feature>
<feature type="region of interest" description="Disordered" evidence="1">
    <location>
        <begin position="348"/>
        <end position="453"/>
    </location>
</feature>
<organism evidence="2 3">
    <name type="scientific">Phycomyces blakesleeanus (strain ATCC 8743b / DSM 1359 / FGSC 10004 / NBRC 33097 / NRRL 1555)</name>
    <dbReference type="NCBI Taxonomy" id="763407"/>
    <lineage>
        <taxon>Eukaryota</taxon>
        <taxon>Fungi</taxon>
        <taxon>Fungi incertae sedis</taxon>
        <taxon>Mucoromycota</taxon>
        <taxon>Mucoromycotina</taxon>
        <taxon>Mucoromycetes</taxon>
        <taxon>Mucorales</taxon>
        <taxon>Phycomycetaceae</taxon>
        <taxon>Phycomyces</taxon>
    </lineage>
</organism>
<dbReference type="AlphaFoldDB" id="A0A162U9F1"/>
<dbReference type="GeneID" id="28996843"/>
<accession>A0A162U9F1</accession>